<name>A0AAV3UMP6_9EURY</name>
<accession>A0AAV3UMP6</accession>
<evidence type="ECO:0000256" key="1">
    <source>
        <dbReference type="SAM" id="Phobius"/>
    </source>
</evidence>
<organism evidence="2 3">
    <name type="scientific">Haladaptatus pallidirubidus</name>
    <dbReference type="NCBI Taxonomy" id="1008152"/>
    <lineage>
        <taxon>Archaea</taxon>
        <taxon>Methanobacteriati</taxon>
        <taxon>Methanobacteriota</taxon>
        <taxon>Stenosarchaea group</taxon>
        <taxon>Halobacteria</taxon>
        <taxon>Halobacteriales</taxon>
        <taxon>Haladaptataceae</taxon>
        <taxon>Haladaptatus</taxon>
    </lineage>
</organism>
<protein>
    <submittedName>
        <fullName evidence="2">Uncharacterized protein</fullName>
    </submittedName>
</protein>
<feature type="transmembrane region" description="Helical" evidence="1">
    <location>
        <begin position="40"/>
        <end position="58"/>
    </location>
</feature>
<keyword evidence="1" id="KW-0812">Transmembrane</keyword>
<evidence type="ECO:0000313" key="2">
    <source>
        <dbReference type="EMBL" id="GAA5059357.1"/>
    </source>
</evidence>
<keyword evidence="3" id="KW-1185">Reference proteome</keyword>
<dbReference type="AlphaFoldDB" id="A0AAV3UMP6"/>
<proteinExistence type="predicted"/>
<reference evidence="2 3" key="1">
    <citation type="journal article" date="2019" name="Int. J. Syst. Evol. Microbiol.">
        <title>The Global Catalogue of Microorganisms (GCM) 10K type strain sequencing project: providing services to taxonomists for standard genome sequencing and annotation.</title>
        <authorList>
            <consortium name="The Broad Institute Genomics Platform"/>
            <consortium name="The Broad Institute Genome Sequencing Center for Infectious Disease"/>
            <person name="Wu L."/>
            <person name="Ma J."/>
        </authorList>
    </citation>
    <scope>NUCLEOTIDE SEQUENCE [LARGE SCALE GENOMIC DNA]</scope>
    <source>
        <strain evidence="2 3">JCM 17504</strain>
    </source>
</reference>
<comment type="caution">
    <text evidence="2">The sequence shown here is derived from an EMBL/GenBank/DDBJ whole genome shotgun (WGS) entry which is preliminary data.</text>
</comment>
<keyword evidence="1" id="KW-1133">Transmembrane helix</keyword>
<feature type="transmembrane region" description="Helical" evidence="1">
    <location>
        <begin position="12"/>
        <end position="34"/>
    </location>
</feature>
<evidence type="ECO:0000313" key="3">
    <source>
        <dbReference type="Proteomes" id="UP001501729"/>
    </source>
</evidence>
<dbReference type="Proteomes" id="UP001501729">
    <property type="component" value="Unassembled WGS sequence"/>
</dbReference>
<gene>
    <name evidence="2" type="ORF">GCM10025751_43240</name>
</gene>
<keyword evidence="1" id="KW-0472">Membrane</keyword>
<sequence>MNMSRQSAATDVAFNGIVGTIPLFVGSISASVLVAMFSPWLAAIPALLVWGVVAFYGFQQFAYGFHTIVEDATKR</sequence>
<dbReference type="EMBL" id="BAABKX010000018">
    <property type="protein sequence ID" value="GAA5059357.1"/>
    <property type="molecule type" value="Genomic_DNA"/>
</dbReference>